<sequence>MLILSHWTLQVANTTLLPRSYPLELVKLLHKKLGLEMGTEKITSVSCSTLCGLYKTSGDFFIFQPGEIYRLSLAGLQEKASRAIKAIELKESIEFLGTQFNIIEREDKITSYEKLYTDLIANEPESPKQFNLQFFTPTAFAQNRTILPLPVPTLMFRSWLEKWNHFAPIYLGGDELIAYLDNAFFLKQHKIQTRRVYLQQSSVSGFVGDITLKALNHTDPLLLNIANLLIEYARFSGTGIKTRLGMGQTNISSWL</sequence>
<evidence type="ECO:0000313" key="2">
    <source>
        <dbReference type="EMBL" id="MBC1195834.1"/>
    </source>
</evidence>
<dbReference type="AlphaFoldDB" id="A0A841V4A8"/>
<proteinExistence type="predicted"/>
<gene>
    <name evidence="2" type="primary">cas6</name>
    <name evidence="2" type="ORF">H0901_11315</name>
</gene>
<dbReference type="EMBL" id="JACEGC010000047">
    <property type="protein sequence ID" value="MBC1195834.1"/>
    <property type="molecule type" value="Genomic_DNA"/>
</dbReference>
<dbReference type="Gene3D" id="3.30.70.1900">
    <property type="match status" value="1"/>
</dbReference>
<accession>A0A841V4A8</accession>
<feature type="domain" description="CRISPR-associated protein Cas6 C-terminal" evidence="1">
    <location>
        <begin position="132"/>
        <end position="249"/>
    </location>
</feature>
<dbReference type="CDD" id="cd21141">
    <property type="entry name" value="Cas6_III-like"/>
    <property type="match status" value="1"/>
</dbReference>
<dbReference type="Pfam" id="PF10040">
    <property type="entry name" value="CRISPR_Cas6"/>
    <property type="match status" value="1"/>
</dbReference>
<reference evidence="2 3" key="1">
    <citation type="submission" date="2020-07" db="EMBL/GenBank/DDBJ databases">
        <title>Genomes of two Microcystis aeruginosa (Cyanobacteria) strains from Florida (USA) with disparate toxicogenic potential.</title>
        <authorList>
            <person name="Lefler F.W."/>
            <person name="Barbosa M."/>
            <person name="Berthold D.E."/>
            <person name="Laughinghouse H.D. IV."/>
        </authorList>
    </citation>
    <scope>NUCLEOTIDE SEQUENCE [LARGE SCALE GENOMIC DNA]</scope>
    <source>
        <strain evidence="2 3">BLCCF158</strain>
    </source>
</reference>
<evidence type="ECO:0000259" key="1">
    <source>
        <dbReference type="Pfam" id="PF10040"/>
    </source>
</evidence>
<dbReference type="Proteomes" id="UP000525432">
    <property type="component" value="Unassembled WGS sequence"/>
</dbReference>
<dbReference type="RefSeq" id="WP_185239740.1">
    <property type="nucleotide sequence ID" value="NZ_JACEGC010000047.1"/>
</dbReference>
<comment type="caution">
    <text evidence="2">The sequence shown here is derived from an EMBL/GenBank/DDBJ whole genome shotgun (WGS) entry which is preliminary data.</text>
</comment>
<evidence type="ECO:0000313" key="3">
    <source>
        <dbReference type="Proteomes" id="UP000525432"/>
    </source>
</evidence>
<organism evidence="2 3">
    <name type="scientific">Microcystis aeruginosa BLCC-F158</name>
    <dbReference type="NCBI Taxonomy" id="2755316"/>
    <lineage>
        <taxon>Bacteria</taxon>
        <taxon>Bacillati</taxon>
        <taxon>Cyanobacteriota</taxon>
        <taxon>Cyanophyceae</taxon>
        <taxon>Oscillatoriophycideae</taxon>
        <taxon>Chroococcales</taxon>
        <taxon>Microcystaceae</taxon>
        <taxon>Microcystis</taxon>
    </lineage>
</organism>
<dbReference type="InterPro" id="IPR019267">
    <property type="entry name" value="CRISPR-assoc_Cas6_C"/>
</dbReference>
<name>A0A841V4A8_MICAE</name>
<protein>
    <submittedName>
        <fullName evidence="2">CRISPR system precrRNA processing endoribonuclease RAMP protein Cas6</fullName>
    </submittedName>
</protein>